<evidence type="ECO:0000313" key="7">
    <source>
        <dbReference type="EMBL" id="MFD2095278.1"/>
    </source>
</evidence>
<dbReference type="InterPro" id="IPR001279">
    <property type="entry name" value="Metallo-B-lactamas"/>
</dbReference>
<keyword evidence="4" id="KW-0862">Zinc</keyword>
<evidence type="ECO:0000256" key="5">
    <source>
        <dbReference type="SAM" id="MobiDB-lite"/>
    </source>
</evidence>
<dbReference type="Pfam" id="PF00753">
    <property type="entry name" value="Lactamase_B"/>
    <property type="match status" value="1"/>
</dbReference>
<organism evidence="7 8">
    <name type="scientific">Corallincola platygyrae</name>
    <dbReference type="NCBI Taxonomy" id="1193278"/>
    <lineage>
        <taxon>Bacteria</taxon>
        <taxon>Pseudomonadati</taxon>
        <taxon>Pseudomonadota</taxon>
        <taxon>Gammaproteobacteria</taxon>
        <taxon>Alteromonadales</taxon>
        <taxon>Psychromonadaceae</taxon>
        <taxon>Corallincola</taxon>
    </lineage>
</organism>
<dbReference type="EMBL" id="JBHUHT010000008">
    <property type="protein sequence ID" value="MFD2095278.1"/>
    <property type="molecule type" value="Genomic_DNA"/>
</dbReference>
<sequence length="210" mass="22949">MKYKTIPVTPFAQNCSLVWCTETQQAALVDPGGDIDRLLGAIKQEGVTLSKILLTHAHIDHAGGTATLTESSGLPVEGPHKEDEFWIDALPQQSQMFGFPQVGTFTPNRWLNDGDQVQVGNETLDVLHCPGHTPGHVVFYHADSAIAWVGDVLFRGSIGRTDFPKGDHPTLIASIKEKLFPLGDEIRFVPGHGPESTFGEERRSNPFVRG</sequence>
<evidence type="ECO:0000256" key="3">
    <source>
        <dbReference type="ARBA" id="ARBA00022801"/>
    </source>
</evidence>
<keyword evidence="3" id="KW-0378">Hydrolase</keyword>
<evidence type="ECO:0000259" key="6">
    <source>
        <dbReference type="SMART" id="SM00849"/>
    </source>
</evidence>
<protein>
    <submittedName>
        <fullName evidence="7">MBL fold metallo-hydrolase</fullName>
    </submittedName>
</protein>
<dbReference type="SUPFAM" id="SSF56281">
    <property type="entry name" value="Metallo-hydrolase/oxidoreductase"/>
    <property type="match status" value="1"/>
</dbReference>
<keyword evidence="8" id="KW-1185">Reference proteome</keyword>
<proteinExistence type="predicted"/>
<evidence type="ECO:0000256" key="1">
    <source>
        <dbReference type="ARBA" id="ARBA00001947"/>
    </source>
</evidence>
<dbReference type="InterPro" id="IPR051453">
    <property type="entry name" value="MBL_Glyoxalase_II"/>
</dbReference>
<accession>A0ABW4XLV1</accession>
<evidence type="ECO:0000256" key="4">
    <source>
        <dbReference type="ARBA" id="ARBA00022833"/>
    </source>
</evidence>
<keyword evidence="2" id="KW-0479">Metal-binding</keyword>
<comment type="cofactor">
    <cofactor evidence="1">
        <name>Zn(2+)</name>
        <dbReference type="ChEBI" id="CHEBI:29105"/>
    </cofactor>
</comment>
<feature type="region of interest" description="Disordered" evidence="5">
    <location>
        <begin position="191"/>
        <end position="210"/>
    </location>
</feature>
<comment type="caution">
    <text evidence="7">The sequence shown here is derived from an EMBL/GenBank/DDBJ whole genome shotgun (WGS) entry which is preliminary data.</text>
</comment>
<dbReference type="Gene3D" id="3.60.15.10">
    <property type="entry name" value="Ribonuclease Z/Hydroxyacylglutathione hydrolase-like"/>
    <property type="match status" value="1"/>
</dbReference>
<evidence type="ECO:0000256" key="2">
    <source>
        <dbReference type="ARBA" id="ARBA00022723"/>
    </source>
</evidence>
<name>A0ABW4XLV1_9GAMM</name>
<dbReference type="CDD" id="cd07737">
    <property type="entry name" value="YcbL-like_MBL-fold"/>
    <property type="match status" value="1"/>
</dbReference>
<dbReference type="SMART" id="SM00849">
    <property type="entry name" value="Lactamase_B"/>
    <property type="match status" value="1"/>
</dbReference>
<dbReference type="Proteomes" id="UP001597380">
    <property type="component" value="Unassembled WGS sequence"/>
</dbReference>
<dbReference type="InterPro" id="IPR036866">
    <property type="entry name" value="RibonucZ/Hydroxyglut_hydro"/>
</dbReference>
<dbReference type="RefSeq" id="WP_345338515.1">
    <property type="nucleotide sequence ID" value="NZ_BAABLI010000005.1"/>
</dbReference>
<reference evidence="8" key="1">
    <citation type="journal article" date="2019" name="Int. J. Syst. Evol. Microbiol.">
        <title>The Global Catalogue of Microorganisms (GCM) 10K type strain sequencing project: providing services to taxonomists for standard genome sequencing and annotation.</title>
        <authorList>
            <consortium name="The Broad Institute Genomics Platform"/>
            <consortium name="The Broad Institute Genome Sequencing Center for Infectious Disease"/>
            <person name="Wu L."/>
            <person name="Ma J."/>
        </authorList>
    </citation>
    <scope>NUCLEOTIDE SEQUENCE [LARGE SCALE GENOMIC DNA]</scope>
    <source>
        <strain evidence="8">CGMCC 1.10992</strain>
    </source>
</reference>
<gene>
    <name evidence="7" type="ORF">ACFSJ3_04715</name>
</gene>
<evidence type="ECO:0000313" key="8">
    <source>
        <dbReference type="Proteomes" id="UP001597380"/>
    </source>
</evidence>
<feature type="domain" description="Metallo-beta-lactamase" evidence="6">
    <location>
        <begin position="12"/>
        <end position="192"/>
    </location>
</feature>
<dbReference type="PANTHER" id="PTHR46233:SF3">
    <property type="entry name" value="HYDROXYACYLGLUTATHIONE HYDROLASE GLOC"/>
    <property type="match status" value="1"/>
</dbReference>
<dbReference type="PANTHER" id="PTHR46233">
    <property type="entry name" value="HYDROXYACYLGLUTATHIONE HYDROLASE GLOC"/>
    <property type="match status" value="1"/>
</dbReference>